<dbReference type="Proteomes" id="UP000030645">
    <property type="component" value="Unassembled WGS sequence"/>
</dbReference>
<reference evidence="2" key="1">
    <citation type="submission" date="2013-01" db="EMBL/GenBank/DDBJ databases">
        <title>Draft Genome Sequence of a Mulberry Tree, Morus notabilis C.K. Schneid.</title>
        <authorList>
            <person name="He N."/>
            <person name="Zhao S."/>
        </authorList>
    </citation>
    <scope>NUCLEOTIDE SEQUENCE</scope>
</reference>
<dbReference type="AlphaFoldDB" id="W9RW35"/>
<organism evidence="1 2">
    <name type="scientific">Morus notabilis</name>
    <dbReference type="NCBI Taxonomy" id="981085"/>
    <lineage>
        <taxon>Eukaryota</taxon>
        <taxon>Viridiplantae</taxon>
        <taxon>Streptophyta</taxon>
        <taxon>Embryophyta</taxon>
        <taxon>Tracheophyta</taxon>
        <taxon>Spermatophyta</taxon>
        <taxon>Magnoliopsida</taxon>
        <taxon>eudicotyledons</taxon>
        <taxon>Gunneridae</taxon>
        <taxon>Pentapetalae</taxon>
        <taxon>rosids</taxon>
        <taxon>fabids</taxon>
        <taxon>Rosales</taxon>
        <taxon>Moraceae</taxon>
        <taxon>Moreae</taxon>
        <taxon>Morus</taxon>
    </lineage>
</organism>
<accession>W9RW35</accession>
<protein>
    <submittedName>
        <fullName evidence="1">Uncharacterized protein</fullName>
    </submittedName>
</protein>
<keyword evidence="2" id="KW-1185">Reference proteome</keyword>
<sequence length="92" mass="9193">MAGGSLSRQRCGIKGAAVGPLGCAGQLLPRPAGHDMRTSGCQWGRRVATSLQPPASDSQAQSLGYAGQLLPRPAGCTMRTGGLVAASGEEGS</sequence>
<evidence type="ECO:0000313" key="1">
    <source>
        <dbReference type="EMBL" id="EXB95289.1"/>
    </source>
</evidence>
<proteinExistence type="predicted"/>
<name>W9RW35_9ROSA</name>
<gene>
    <name evidence="1" type="ORF">L484_007933</name>
</gene>
<evidence type="ECO:0000313" key="2">
    <source>
        <dbReference type="Proteomes" id="UP000030645"/>
    </source>
</evidence>
<dbReference type="EMBL" id="KE345197">
    <property type="protein sequence ID" value="EXB95289.1"/>
    <property type="molecule type" value="Genomic_DNA"/>
</dbReference>